<dbReference type="InterPro" id="IPR045518">
    <property type="entry name" value="2EXR"/>
</dbReference>
<protein>
    <recommendedName>
        <fullName evidence="1">2EXR domain-containing protein</fullName>
    </recommendedName>
</protein>
<dbReference type="OrthoDB" id="3456207at2759"/>
<feature type="domain" description="2EXR" evidence="1">
    <location>
        <begin position="219"/>
        <end position="315"/>
    </location>
</feature>
<dbReference type="Proteomes" id="UP000308671">
    <property type="component" value="Unassembled WGS sequence"/>
</dbReference>
<dbReference type="EMBL" id="PQXL01000386">
    <property type="protein sequence ID" value="THV46439.1"/>
    <property type="molecule type" value="Genomic_DNA"/>
</dbReference>
<evidence type="ECO:0000313" key="3">
    <source>
        <dbReference type="Proteomes" id="UP000308671"/>
    </source>
</evidence>
<proteinExistence type="predicted"/>
<keyword evidence="3" id="KW-1185">Reference proteome</keyword>
<dbReference type="PANTHER" id="PTHR35910">
    <property type="entry name" value="2EXR DOMAIN-CONTAINING PROTEIN"/>
    <property type="match status" value="1"/>
</dbReference>
<name>A0A4S8QXT4_9HELO</name>
<dbReference type="AlphaFoldDB" id="A0A4S8QXT4"/>
<organism evidence="2 3">
    <name type="scientific">Botrytis galanthina</name>
    <dbReference type="NCBI Taxonomy" id="278940"/>
    <lineage>
        <taxon>Eukaryota</taxon>
        <taxon>Fungi</taxon>
        <taxon>Dikarya</taxon>
        <taxon>Ascomycota</taxon>
        <taxon>Pezizomycotina</taxon>
        <taxon>Leotiomycetes</taxon>
        <taxon>Helotiales</taxon>
        <taxon>Sclerotiniaceae</taxon>
        <taxon>Botrytis</taxon>
    </lineage>
</organism>
<sequence>MVNTATFPSYHFSEKPALPTSRPAILTCVPTGFSHTPFLLIKIVYLLLRSHDSTFSITTTFFDRFIPTTIAHYQDPPQRSTASILSLKTDLHRNTIEGRIPNSQSSSLISAYLFSSNTPNFKYFQFEAVPISALYLIDYANLLSSNNMSWFANMPLASLADFENAAWLDLALTRKFVGEKPSMRLNWLNLEVKSVRYEPLCQNIAVVQAVAGKKVATDFSLFPELPTELQNKIWVMASLKFSRFISIIEENVDIATHPDADQYRVIGATRPKLLYTCKGAVSAMVGIYRPMFQLDASKYHGTKKGVMVNPDMDIIDFVSLLNFQTPPLDFVGALLNPGEFSMIRNICFPIQEFHDNFQAVARVIRNLPLLETMVVETDQIDPTLSDTLHIEFVFADIHYARPSRSPRTEMTIMVMHGGFHFIGAQAIAILFNDLTNPTHQAGILESLAKVNMMMRNEANFPDKILASFFYRNH</sequence>
<dbReference type="PANTHER" id="PTHR35910:SF6">
    <property type="entry name" value="2EXR DOMAIN-CONTAINING PROTEIN"/>
    <property type="match status" value="1"/>
</dbReference>
<evidence type="ECO:0000313" key="2">
    <source>
        <dbReference type="EMBL" id="THV46439.1"/>
    </source>
</evidence>
<comment type="caution">
    <text evidence="2">The sequence shown here is derived from an EMBL/GenBank/DDBJ whole genome shotgun (WGS) entry which is preliminary data.</text>
</comment>
<dbReference type="Pfam" id="PF20150">
    <property type="entry name" value="2EXR"/>
    <property type="match status" value="1"/>
</dbReference>
<reference evidence="2 3" key="1">
    <citation type="submission" date="2017-12" db="EMBL/GenBank/DDBJ databases">
        <title>Comparative genomics of Botrytis spp.</title>
        <authorList>
            <person name="Valero-Jimenez C.A."/>
            <person name="Tapia P."/>
            <person name="Veloso J."/>
            <person name="Silva-Moreno E."/>
            <person name="Staats M."/>
            <person name="Valdes J.H."/>
            <person name="Van Kan J.A.L."/>
        </authorList>
    </citation>
    <scope>NUCLEOTIDE SEQUENCE [LARGE SCALE GENOMIC DNA]</scope>
    <source>
        <strain evidence="2 3">MUCL435</strain>
    </source>
</reference>
<gene>
    <name evidence="2" type="ORF">BGAL_0386g00100</name>
</gene>
<accession>A0A4S8QXT4</accession>
<evidence type="ECO:0000259" key="1">
    <source>
        <dbReference type="Pfam" id="PF20150"/>
    </source>
</evidence>